<sequence length="265" mass="27925">MQRDVGCRIVLDITEPADLVFAIAVSRHYAPVAESLVVTLDGAAVEASEVPDAHGTRLHRVRAGAGRLELDYSATIEGNGGADDSTETERLVYLRPSRYAESDALAPTAGAEFRGIAGPEDLLASVSSWVGTRLAYVSGSSLPTDGAARTLLARRGVCRDYAHLCVALLRSLGVPARMAAVYAPGLDPMDFHAVAEAWVDGAWRALDATTLAPRSTLVRIATGRDAADTAFLDVVSGRADLVEVTVTAVADVLPDDDVTELVSIR</sequence>
<keyword evidence="3" id="KW-1185">Reference proteome</keyword>
<dbReference type="Gene3D" id="2.60.40.2250">
    <property type="match status" value="1"/>
</dbReference>
<evidence type="ECO:0000313" key="3">
    <source>
        <dbReference type="Proteomes" id="UP000576969"/>
    </source>
</evidence>
<gene>
    <name evidence="2" type="ORF">BJ991_003191</name>
</gene>
<dbReference type="InterPro" id="IPR038765">
    <property type="entry name" value="Papain-like_cys_pep_sf"/>
</dbReference>
<keyword evidence="2" id="KW-0645">Protease</keyword>
<evidence type="ECO:0000313" key="2">
    <source>
        <dbReference type="EMBL" id="NYE21163.1"/>
    </source>
</evidence>
<dbReference type="PANTHER" id="PTHR33490:SF12">
    <property type="entry name" value="BLL5557 PROTEIN"/>
    <property type="match status" value="1"/>
</dbReference>
<accession>A0A7Y9GR98</accession>
<dbReference type="SUPFAM" id="SSF54001">
    <property type="entry name" value="Cysteine proteinases"/>
    <property type="match status" value="1"/>
</dbReference>
<comment type="caution">
    <text evidence="2">The sequence shown here is derived from an EMBL/GenBank/DDBJ whole genome shotgun (WGS) entry which is preliminary data.</text>
</comment>
<dbReference type="Pfam" id="PF01841">
    <property type="entry name" value="Transglut_core"/>
    <property type="match status" value="1"/>
</dbReference>
<organism evidence="2 3">
    <name type="scientific">Microbacterium immunditiarum</name>
    <dbReference type="NCBI Taxonomy" id="337480"/>
    <lineage>
        <taxon>Bacteria</taxon>
        <taxon>Bacillati</taxon>
        <taxon>Actinomycetota</taxon>
        <taxon>Actinomycetes</taxon>
        <taxon>Micrococcales</taxon>
        <taxon>Microbacteriaceae</taxon>
        <taxon>Microbacterium</taxon>
    </lineage>
</organism>
<dbReference type="GO" id="GO:0006508">
    <property type="term" value="P:proteolysis"/>
    <property type="evidence" value="ECO:0007669"/>
    <property type="project" value="UniProtKB-KW"/>
</dbReference>
<evidence type="ECO:0000259" key="1">
    <source>
        <dbReference type="SMART" id="SM00460"/>
    </source>
</evidence>
<proteinExistence type="predicted"/>
<dbReference type="RefSeq" id="WP_179491619.1">
    <property type="nucleotide sequence ID" value="NZ_JACCBV010000001.1"/>
</dbReference>
<keyword evidence="2" id="KW-0378">Hydrolase</keyword>
<dbReference type="EMBL" id="JACCBV010000001">
    <property type="protein sequence ID" value="NYE21163.1"/>
    <property type="molecule type" value="Genomic_DNA"/>
</dbReference>
<dbReference type="PANTHER" id="PTHR33490">
    <property type="entry name" value="BLR5614 PROTEIN-RELATED"/>
    <property type="match status" value="1"/>
</dbReference>
<dbReference type="GO" id="GO:0008233">
    <property type="term" value="F:peptidase activity"/>
    <property type="evidence" value="ECO:0007669"/>
    <property type="project" value="UniProtKB-KW"/>
</dbReference>
<reference evidence="2 3" key="1">
    <citation type="submission" date="2020-07" db="EMBL/GenBank/DDBJ databases">
        <title>Sequencing the genomes of 1000 actinobacteria strains.</title>
        <authorList>
            <person name="Klenk H.-P."/>
        </authorList>
    </citation>
    <scope>NUCLEOTIDE SEQUENCE [LARGE SCALE GENOMIC DNA]</scope>
    <source>
        <strain evidence="2 3">DSM 24662</strain>
    </source>
</reference>
<dbReference type="SMART" id="SM00460">
    <property type="entry name" value="TGc"/>
    <property type="match status" value="1"/>
</dbReference>
<name>A0A7Y9GR98_9MICO</name>
<dbReference type="InterPro" id="IPR002931">
    <property type="entry name" value="Transglutaminase-like"/>
</dbReference>
<dbReference type="AlphaFoldDB" id="A0A7Y9GR98"/>
<dbReference type="Gene3D" id="3.10.620.30">
    <property type="match status" value="1"/>
</dbReference>
<feature type="domain" description="Transglutaminase-like" evidence="1">
    <location>
        <begin position="150"/>
        <end position="210"/>
    </location>
</feature>
<dbReference type="Proteomes" id="UP000576969">
    <property type="component" value="Unassembled WGS sequence"/>
</dbReference>
<protein>
    <submittedName>
        <fullName evidence="2">Transglutaminase-like putative cysteine protease</fullName>
    </submittedName>
</protein>